<evidence type="ECO:0000313" key="13">
    <source>
        <dbReference type="EMBL" id="PWG61358.1"/>
    </source>
</evidence>
<protein>
    <recommendedName>
        <fullName evidence="12">L,D-TPase catalytic domain-containing protein</fullName>
    </recommendedName>
</protein>
<dbReference type="SUPFAM" id="SSF141523">
    <property type="entry name" value="L,D-transpeptidase catalytic domain-like"/>
    <property type="match status" value="1"/>
</dbReference>
<evidence type="ECO:0000259" key="12">
    <source>
        <dbReference type="PROSITE" id="PS52029"/>
    </source>
</evidence>
<evidence type="ECO:0000256" key="4">
    <source>
        <dbReference type="ARBA" id="ARBA00022679"/>
    </source>
</evidence>
<keyword evidence="11" id="KW-0812">Transmembrane</keyword>
<dbReference type="AlphaFoldDB" id="A0A2U2MWW6"/>
<evidence type="ECO:0000256" key="9">
    <source>
        <dbReference type="PROSITE-ProRule" id="PRU01373"/>
    </source>
</evidence>
<evidence type="ECO:0000313" key="14">
    <source>
        <dbReference type="Proteomes" id="UP000245474"/>
    </source>
</evidence>
<keyword evidence="11" id="KW-0472">Membrane</keyword>
<keyword evidence="6 9" id="KW-0133">Cell shape</keyword>
<name>A0A2U2MWW6_9GAMM</name>
<dbReference type="PROSITE" id="PS52029">
    <property type="entry name" value="LD_TPASE"/>
    <property type="match status" value="1"/>
</dbReference>
<dbReference type="PANTHER" id="PTHR30582:SF24">
    <property type="entry name" value="L,D-TRANSPEPTIDASE ERFK_SRFK-RELATED"/>
    <property type="match status" value="1"/>
</dbReference>
<organism evidence="13 14">
    <name type="scientific">Sediminicurvatus halobius</name>
    <dbReference type="NCBI Taxonomy" id="2182432"/>
    <lineage>
        <taxon>Bacteria</taxon>
        <taxon>Pseudomonadati</taxon>
        <taxon>Pseudomonadota</taxon>
        <taxon>Gammaproteobacteria</taxon>
        <taxon>Chromatiales</taxon>
        <taxon>Ectothiorhodospiraceae</taxon>
        <taxon>Sediminicurvatus</taxon>
    </lineage>
</organism>
<dbReference type="GO" id="GO:0071555">
    <property type="term" value="P:cell wall organization"/>
    <property type="evidence" value="ECO:0007669"/>
    <property type="project" value="UniProtKB-UniRule"/>
</dbReference>
<feature type="domain" description="L,D-TPase catalytic" evidence="12">
    <location>
        <begin position="112"/>
        <end position="253"/>
    </location>
</feature>
<keyword evidence="14" id="KW-1185">Reference proteome</keyword>
<accession>A0A2U2MWW6</accession>
<reference evidence="13 14" key="1">
    <citation type="submission" date="2018-05" db="EMBL/GenBank/DDBJ databases">
        <title>Spiribacter halobius sp. nov., a moderately halophilic bacterium isolated from marine solar saltern.</title>
        <authorList>
            <person name="Zheng W.-S."/>
            <person name="Lu D.-C."/>
            <person name="Du Z.-J."/>
        </authorList>
    </citation>
    <scope>NUCLEOTIDE SEQUENCE [LARGE SCALE GENOMIC DNA]</scope>
    <source>
        <strain evidence="13 14">E85</strain>
    </source>
</reference>
<keyword evidence="5" id="KW-0378">Hydrolase</keyword>
<evidence type="ECO:0000256" key="7">
    <source>
        <dbReference type="ARBA" id="ARBA00022984"/>
    </source>
</evidence>
<evidence type="ECO:0000256" key="11">
    <source>
        <dbReference type="SAM" id="Phobius"/>
    </source>
</evidence>
<evidence type="ECO:0000256" key="6">
    <source>
        <dbReference type="ARBA" id="ARBA00022960"/>
    </source>
</evidence>
<gene>
    <name evidence="13" type="ORF">DEM34_16945</name>
</gene>
<dbReference type="GO" id="GO:0016757">
    <property type="term" value="F:glycosyltransferase activity"/>
    <property type="evidence" value="ECO:0007669"/>
    <property type="project" value="UniProtKB-KW"/>
</dbReference>
<dbReference type="EMBL" id="QFFI01000038">
    <property type="protein sequence ID" value="PWG61358.1"/>
    <property type="molecule type" value="Genomic_DNA"/>
</dbReference>
<keyword evidence="7 9" id="KW-0573">Peptidoglycan synthesis</keyword>
<keyword evidence="3" id="KW-0328">Glycosyltransferase</keyword>
<sequence length="350" mass="37788">MARVGEQCGVARDGRASVLRYVSAGVLLLGAWVAGAAAALTYPLPPADTDVIGEIRIIEADRSDTLLDLGRSYGIGYEEMRRANPDVDVWLPGEGTEIVIPTRFVLPDAPREGLVINLAEMRLYYYPPADEDGRRTVETYPISVGRMDWTTPLGETRIVAKEENPYWYPPESIREEARAEGRELPKAVPPGPQNPLGRHKMRLDIPGGAYLIHGTNNPLGIGMRVTHGCVRMFPEDVESLFERLPVNTAVRIVNQPVKAGWVAGTLFVETHPILPPEAEELTAPVQPPALQTAVEALAGVVLRGSARVDHERLGQAVRAASGMPVAVSREASSSFAATSPVLAGSGDPLE</sequence>
<dbReference type="CDD" id="cd00118">
    <property type="entry name" value="LysM"/>
    <property type="match status" value="1"/>
</dbReference>
<dbReference type="GO" id="GO:0071972">
    <property type="term" value="F:peptidoglycan L,D-transpeptidase activity"/>
    <property type="evidence" value="ECO:0007669"/>
    <property type="project" value="TreeGrafter"/>
</dbReference>
<evidence type="ECO:0000256" key="8">
    <source>
        <dbReference type="ARBA" id="ARBA00023316"/>
    </source>
</evidence>
<dbReference type="OrthoDB" id="9787225at2"/>
<comment type="caution">
    <text evidence="13">The sequence shown here is derived from an EMBL/GenBank/DDBJ whole genome shotgun (WGS) entry which is preliminary data.</text>
</comment>
<keyword evidence="11" id="KW-1133">Transmembrane helix</keyword>
<dbReference type="InterPro" id="IPR050979">
    <property type="entry name" value="LD-transpeptidase"/>
</dbReference>
<dbReference type="GO" id="GO:0005576">
    <property type="term" value="C:extracellular region"/>
    <property type="evidence" value="ECO:0007669"/>
    <property type="project" value="TreeGrafter"/>
</dbReference>
<dbReference type="GO" id="GO:0008360">
    <property type="term" value="P:regulation of cell shape"/>
    <property type="evidence" value="ECO:0007669"/>
    <property type="project" value="UniProtKB-UniRule"/>
</dbReference>
<evidence type="ECO:0000256" key="3">
    <source>
        <dbReference type="ARBA" id="ARBA00022676"/>
    </source>
</evidence>
<dbReference type="Gene3D" id="2.40.440.10">
    <property type="entry name" value="L,D-transpeptidase catalytic domain-like"/>
    <property type="match status" value="1"/>
</dbReference>
<feature type="active site" description="Proton donor/acceptor" evidence="9">
    <location>
        <position position="213"/>
    </location>
</feature>
<evidence type="ECO:0000256" key="1">
    <source>
        <dbReference type="ARBA" id="ARBA00004752"/>
    </source>
</evidence>
<evidence type="ECO:0000256" key="2">
    <source>
        <dbReference type="ARBA" id="ARBA00005992"/>
    </source>
</evidence>
<dbReference type="PANTHER" id="PTHR30582">
    <property type="entry name" value="L,D-TRANSPEPTIDASE"/>
    <property type="match status" value="1"/>
</dbReference>
<proteinExistence type="inferred from homology"/>
<dbReference type="CDD" id="cd16913">
    <property type="entry name" value="YkuD_like"/>
    <property type="match status" value="1"/>
</dbReference>
<dbReference type="Pfam" id="PF03734">
    <property type="entry name" value="YkuD"/>
    <property type="match status" value="1"/>
</dbReference>
<dbReference type="InterPro" id="IPR005490">
    <property type="entry name" value="LD_TPept_cat_dom"/>
</dbReference>
<dbReference type="GO" id="GO:0018104">
    <property type="term" value="P:peptidoglycan-protein cross-linking"/>
    <property type="evidence" value="ECO:0007669"/>
    <property type="project" value="TreeGrafter"/>
</dbReference>
<comment type="similarity">
    <text evidence="2">Belongs to the YkuD family.</text>
</comment>
<feature type="region of interest" description="Disordered" evidence="10">
    <location>
        <begin position="178"/>
        <end position="198"/>
    </location>
</feature>
<evidence type="ECO:0000256" key="10">
    <source>
        <dbReference type="SAM" id="MobiDB-lite"/>
    </source>
</evidence>
<evidence type="ECO:0000256" key="5">
    <source>
        <dbReference type="ARBA" id="ARBA00022801"/>
    </source>
</evidence>
<comment type="pathway">
    <text evidence="1 9">Cell wall biogenesis; peptidoglycan biosynthesis.</text>
</comment>
<feature type="active site" description="Nucleophile" evidence="9">
    <location>
        <position position="229"/>
    </location>
</feature>
<dbReference type="InterPro" id="IPR038063">
    <property type="entry name" value="Transpep_catalytic_dom"/>
</dbReference>
<dbReference type="InterPro" id="IPR018392">
    <property type="entry name" value="LysM"/>
</dbReference>
<keyword evidence="8 9" id="KW-0961">Cell wall biogenesis/degradation</keyword>
<dbReference type="UniPathway" id="UPA00219"/>
<dbReference type="Proteomes" id="UP000245474">
    <property type="component" value="Unassembled WGS sequence"/>
</dbReference>
<keyword evidence="4" id="KW-0808">Transferase</keyword>
<feature type="transmembrane region" description="Helical" evidence="11">
    <location>
        <begin position="21"/>
        <end position="42"/>
    </location>
</feature>